<reference evidence="1" key="2">
    <citation type="journal article" date="2015" name="Data Brief">
        <title>Shoot transcriptome of the giant reed, Arundo donax.</title>
        <authorList>
            <person name="Barrero R.A."/>
            <person name="Guerrero F.D."/>
            <person name="Moolhuijzen P."/>
            <person name="Goolsby J.A."/>
            <person name="Tidwell J."/>
            <person name="Bellgard S.E."/>
            <person name="Bellgard M.I."/>
        </authorList>
    </citation>
    <scope>NUCLEOTIDE SEQUENCE</scope>
    <source>
        <tissue evidence="1">Shoot tissue taken approximately 20 cm above the soil surface</tissue>
    </source>
</reference>
<name>A0A0A9BNG6_ARUDO</name>
<protein>
    <submittedName>
        <fullName evidence="1">Uncharacterized protein</fullName>
    </submittedName>
</protein>
<dbReference type="EMBL" id="GBRH01234207">
    <property type="protein sequence ID" value="JAD63688.1"/>
    <property type="molecule type" value="Transcribed_RNA"/>
</dbReference>
<sequence>MPWSGCCGRARAR</sequence>
<reference evidence="1" key="1">
    <citation type="submission" date="2014-09" db="EMBL/GenBank/DDBJ databases">
        <authorList>
            <person name="Magalhaes I.L.F."/>
            <person name="Oliveira U."/>
            <person name="Santos F.R."/>
            <person name="Vidigal T.H.D.A."/>
            <person name="Brescovit A.D."/>
            <person name="Santos A.J."/>
        </authorList>
    </citation>
    <scope>NUCLEOTIDE SEQUENCE</scope>
    <source>
        <tissue evidence="1">Shoot tissue taken approximately 20 cm above the soil surface</tissue>
    </source>
</reference>
<proteinExistence type="predicted"/>
<accession>A0A0A9BNG6</accession>
<evidence type="ECO:0000313" key="1">
    <source>
        <dbReference type="EMBL" id="JAD63688.1"/>
    </source>
</evidence>
<organism evidence="1">
    <name type="scientific">Arundo donax</name>
    <name type="common">Giant reed</name>
    <name type="synonym">Donax arundinaceus</name>
    <dbReference type="NCBI Taxonomy" id="35708"/>
    <lineage>
        <taxon>Eukaryota</taxon>
        <taxon>Viridiplantae</taxon>
        <taxon>Streptophyta</taxon>
        <taxon>Embryophyta</taxon>
        <taxon>Tracheophyta</taxon>
        <taxon>Spermatophyta</taxon>
        <taxon>Magnoliopsida</taxon>
        <taxon>Liliopsida</taxon>
        <taxon>Poales</taxon>
        <taxon>Poaceae</taxon>
        <taxon>PACMAD clade</taxon>
        <taxon>Arundinoideae</taxon>
        <taxon>Arundineae</taxon>
        <taxon>Arundo</taxon>
    </lineage>
</organism>